<evidence type="ECO:0000256" key="2">
    <source>
        <dbReference type="ARBA" id="ARBA00010172"/>
    </source>
</evidence>
<feature type="chain" id="PRO_5002809677" evidence="5">
    <location>
        <begin position="23"/>
        <end position="93"/>
    </location>
</feature>
<proteinExistence type="inferred from homology"/>
<feature type="signal peptide" evidence="5">
    <location>
        <begin position="1"/>
        <end position="22"/>
    </location>
</feature>
<evidence type="ECO:0000313" key="7">
    <source>
        <dbReference type="Proteomes" id="UP000001070"/>
    </source>
</evidence>
<comment type="similarity">
    <text evidence="2">Belongs to the arthropod PDH family.</text>
</comment>
<dbReference type="STRING" id="7222.B4JXX0"/>
<dbReference type="eggNOG" id="ENOG502T6YK">
    <property type="taxonomic scope" value="Eukaryota"/>
</dbReference>
<evidence type="ECO:0000256" key="1">
    <source>
        <dbReference type="ARBA" id="ARBA00004613"/>
    </source>
</evidence>
<dbReference type="EMBL" id="CH916377">
    <property type="protein sequence ID" value="EDV90532.1"/>
    <property type="molecule type" value="Genomic_DNA"/>
</dbReference>
<dbReference type="Pfam" id="PF06324">
    <property type="entry name" value="Pigment_DH"/>
    <property type="match status" value="1"/>
</dbReference>
<keyword evidence="5" id="KW-0732">Signal</keyword>
<keyword evidence="4" id="KW-0027">Amidation</keyword>
<comment type="subcellular location">
    <subcellularLocation>
        <location evidence="1">Secreted</location>
    </subcellularLocation>
</comment>
<protein>
    <submittedName>
        <fullName evidence="6">GH14136</fullName>
    </submittedName>
</protein>
<evidence type="ECO:0000256" key="5">
    <source>
        <dbReference type="SAM" id="SignalP"/>
    </source>
</evidence>
<dbReference type="GO" id="GO:0005179">
    <property type="term" value="F:hormone activity"/>
    <property type="evidence" value="ECO:0007669"/>
    <property type="project" value="InterPro"/>
</dbReference>
<name>B4JXX0_DROGR</name>
<gene>
    <name evidence="6" type="primary">Dgri\GH14136</name>
    <name evidence="6" type="ORF">Dgri_GH14136</name>
</gene>
<dbReference type="HOGENOM" id="CLU_2335781_0_0_1"/>
<dbReference type="KEGG" id="dgr:6569691"/>
<organism evidence="7">
    <name type="scientific">Drosophila grimshawi</name>
    <name type="common">Hawaiian fruit fly</name>
    <name type="synonym">Idiomyia grimshawi</name>
    <dbReference type="NCBI Taxonomy" id="7222"/>
    <lineage>
        <taxon>Eukaryota</taxon>
        <taxon>Metazoa</taxon>
        <taxon>Ecdysozoa</taxon>
        <taxon>Arthropoda</taxon>
        <taxon>Hexapoda</taxon>
        <taxon>Insecta</taxon>
        <taxon>Pterygota</taxon>
        <taxon>Neoptera</taxon>
        <taxon>Endopterygota</taxon>
        <taxon>Diptera</taxon>
        <taxon>Brachycera</taxon>
        <taxon>Muscomorpha</taxon>
        <taxon>Ephydroidea</taxon>
        <taxon>Drosophilidae</taxon>
        <taxon>Drosophila</taxon>
        <taxon>Hawaiian Drosophila</taxon>
    </lineage>
</organism>
<dbReference type="GO" id="GO:0009416">
    <property type="term" value="P:response to light stimulus"/>
    <property type="evidence" value="ECO:0007669"/>
    <property type="project" value="InterPro"/>
</dbReference>
<sequence length="93" mass="10466">MAHYVVALSLLLVVASCSSVLSAPDEERYVSKDYNRDLYDWLTATRYAVAGQPYKYPYYLGNSVASNMRLPKRNSELINSLLSLPKNMNEAGK</sequence>
<dbReference type="Proteomes" id="UP000001070">
    <property type="component" value="Unassembled WGS sequence"/>
</dbReference>
<dbReference type="InParanoid" id="B4JXX0"/>
<evidence type="ECO:0000256" key="3">
    <source>
        <dbReference type="ARBA" id="ARBA00022525"/>
    </source>
</evidence>
<keyword evidence="3" id="KW-0964">Secreted</keyword>
<dbReference type="OMA" id="MPDEERY"/>
<dbReference type="FunCoup" id="B4JXX0">
    <property type="interactions" value="10"/>
</dbReference>
<dbReference type="OrthoDB" id="8178425at2759"/>
<dbReference type="GO" id="GO:0005576">
    <property type="term" value="C:extracellular region"/>
    <property type="evidence" value="ECO:0007669"/>
    <property type="project" value="UniProtKB-SubCell"/>
</dbReference>
<evidence type="ECO:0000313" key="6">
    <source>
        <dbReference type="EMBL" id="EDV90532.1"/>
    </source>
</evidence>
<dbReference type="PhylomeDB" id="B4JXX0"/>
<dbReference type="AlphaFoldDB" id="B4JXX0"/>
<dbReference type="InterPro" id="IPR009396">
    <property type="entry name" value="Pigment_DH"/>
</dbReference>
<accession>B4JXX0</accession>
<reference evidence="6 7" key="1">
    <citation type="journal article" date="2007" name="Nature">
        <title>Evolution of genes and genomes on the Drosophila phylogeny.</title>
        <authorList>
            <consortium name="Drosophila 12 Genomes Consortium"/>
            <person name="Clark A.G."/>
            <person name="Eisen M.B."/>
            <person name="Smith D.R."/>
            <person name="Bergman C.M."/>
            <person name="Oliver B."/>
            <person name="Markow T.A."/>
            <person name="Kaufman T.C."/>
            <person name="Kellis M."/>
            <person name="Gelbart W."/>
            <person name="Iyer V.N."/>
            <person name="Pollard D.A."/>
            <person name="Sackton T.B."/>
            <person name="Larracuente A.M."/>
            <person name="Singh N.D."/>
            <person name="Abad J.P."/>
            <person name="Abt D.N."/>
            <person name="Adryan B."/>
            <person name="Aguade M."/>
            <person name="Akashi H."/>
            <person name="Anderson W.W."/>
            <person name="Aquadro C.F."/>
            <person name="Ardell D.H."/>
            <person name="Arguello R."/>
            <person name="Artieri C.G."/>
            <person name="Barbash D.A."/>
            <person name="Barker D."/>
            <person name="Barsanti P."/>
            <person name="Batterham P."/>
            <person name="Batzoglou S."/>
            <person name="Begun D."/>
            <person name="Bhutkar A."/>
            <person name="Blanco E."/>
            <person name="Bosak S.A."/>
            <person name="Bradley R.K."/>
            <person name="Brand A.D."/>
            <person name="Brent M.R."/>
            <person name="Brooks A.N."/>
            <person name="Brown R.H."/>
            <person name="Butlin R.K."/>
            <person name="Caggese C."/>
            <person name="Calvi B.R."/>
            <person name="Bernardo de Carvalho A."/>
            <person name="Caspi A."/>
            <person name="Castrezana S."/>
            <person name="Celniker S.E."/>
            <person name="Chang J.L."/>
            <person name="Chapple C."/>
            <person name="Chatterji S."/>
            <person name="Chinwalla A."/>
            <person name="Civetta A."/>
            <person name="Clifton S.W."/>
            <person name="Comeron J.M."/>
            <person name="Costello J.C."/>
            <person name="Coyne J.A."/>
            <person name="Daub J."/>
            <person name="David R.G."/>
            <person name="Delcher A.L."/>
            <person name="Delehaunty K."/>
            <person name="Do C.B."/>
            <person name="Ebling H."/>
            <person name="Edwards K."/>
            <person name="Eickbush T."/>
            <person name="Evans J.D."/>
            <person name="Filipski A."/>
            <person name="Findeiss S."/>
            <person name="Freyhult E."/>
            <person name="Fulton L."/>
            <person name="Fulton R."/>
            <person name="Garcia A.C."/>
            <person name="Gardiner A."/>
            <person name="Garfield D.A."/>
            <person name="Garvin B.E."/>
            <person name="Gibson G."/>
            <person name="Gilbert D."/>
            <person name="Gnerre S."/>
            <person name="Godfrey J."/>
            <person name="Good R."/>
            <person name="Gotea V."/>
            <person name="Gravely B."/>
            <person name="Greenberg A.J."/>
            <person name="Griffiths-Jones S."/>
            <person name="Gross S."/>
            <person name="Guigo R."/>
            <person name="Gustafson E.A."/>
            <person name="Haerty W."/>
            <person name="Hahn M.W."/>
            <person name="Halligan D.L."/>
            <person name="Halpern A.L."/>
            <person name="Halter G.M."/>
            <person name="Han M.V."/>
            <person name="Heger A."/>
            <person name="Hillier L."/>
            <person name="Hinrichs A.S."/>
            <person name="Holmes I."/>
            <person name="Hoskins R.A."/>
            <person name="Hubisz M.J."/>
            <person name="Hultmark D."/>
            <person name="Huntley M.A."/>
            <person name="Jaffe D.B."/>
            <person name="Jagadeeshan S."/>
            <person name="Jeck W.R."/>
            <person name="Johnson J."/>
            <person name="Jones C.D."/>
            <person name="Jordan W.C."/>
            <person name="Karpen G.H."/>
            <person name="Kataoka E."/>
            <person name="Keightley P.D."/>
            <person name="Kheradpour P."/>
            <person name="Kirkness E.F."/>
            <person name="Koerich L.B."/>
            <person name="Kristiansen K."/>
            <person name="Kudrna D."/>
            <person name="Kulathinal R.J."/>
            <person name="Kumar S."/>
            <person name="Kwok R."/>
            <person name="Lander E."/>
            <person name="Langley C.H."/>
            <person name="Lapoint R."/>
            <person name="Lazzaro B.P."/>
            <person name="Lee S.J."/>
            <person name="Levesque L."/>
            <person name="Li R."/>
            <person name="Lin C.F."/>
            <person name="Lin M.F."/>
            <person name="Lindblad-Toh K."/>
            <person name="Llopart A."/>
            <person name="Long M."/>
            <person name="Low L."/>
            <person name="Lozovsky E."/>
            <person name="Lu J."/>
            <person name="Luo M."/>
            <person name="Machado C.A."/>
            <person name="Makalowski W."/>
            <person name="Marzo M."/>
            <person name="Matsuda M."/>
            <person name="Matzkin L."/>
            <person name="McAllister B."/>
            <person name="McBride C.S."/>
            <person name="McKernan B."/>
            <person name="McKernan K."/>
            <person name="Mendez-Lago M."/>
            <person name="Minx P."/>
            <person name="Mollenhauer M.U."/>
            <person name="Montooth K."/>
            <person name="Mount S.M."/>
            <person name="Mu X."/>
            <person name="Myers E."/>
            <person name="Negre B."/>
            <person name="Newfeld S."/>
            <person name="Nielsen R."/>
            <person name="Noor M.A."/>
            <person name="O'Grady P."/>
            <person name="Pachter L."/>
            <person name="Papaceit M."/>
            <person name="Parisi M.J."/>
            <person name="Parisi M."/>
            <person name="Parts L."/>
            <person name="Pedersen J.S."/>
            <person name="Pesole G."/>
            <person name="Phillippy A.M."/>
            <person name="Ponting C.P."/>
            <person name="Pop M."/>
            <person name="Porcelli D."/>
            <person name="Powell J.R."/>
            <person name="Prohaska S."/>
            <person name="Pruitt K."/>
            <person name="Puig M."/>
            <person name="Quesneville H."/>
            <person name="Ram K.R."/>
            <person name="Rand D."/>
            <person name="Rasmussen M.D."/>
            <person name="Reed L.K."/>
            <person name="Reenan R."/>
            <person name="Reily A."/>
            <person name="Remington K.A."/>
            <person name="Rieger T.T."/>
            <person name="Ritchie M.G."/>
            <person name="Robin C."/>
            <person name="Rogers Y.H."/>
            <person name="Rohde C."/>
            <person name="Rozas J."/>
            <person name="Rubenfield M.J."/>
            <person name="Ruiz A."/>
            <person name="Russo S."/>
            <person name="Salzberg S.L."/>
            <person name="Sanchez-Gracia A."/>
            <person name="Saranga D.J."/>
            <person name="Sato H."/>
            <person name="Schaeffer S.W."/>
            <person name="Schatz M.C."/>
            <person name="Schlenke T."/>
            <person name="Schwartz R."/>
            <person name="Segarra C."/>
            <person name="Singh R.S."/>
            <person name="Sirot L."/>
            <person name="Sirota M."/>
            <person name="Sisneros N.B."/>
            <person name="Smith C.D."/>
            <person name="Smith T.F."/>
            <person name="Spieth J."/>
            <person name="Stage D.E."/>
            <person name="Stark A."/>
            <person name="Stephan W."/>
            <person name="Strausberg R.L."/>
            <person name="Strempel S."/>
            <person name="Sturgill D."/>
            <person name="Sutton G."/>
            <person name="Sutton G.G."/>
            <person name="Tao W."/>
            <person name="Teichmann S."/>
            <person name="Tobari Y.N."/>
            <person name="Tomimura Y."/>
            <person name="Tsolas J.M."/>
            <person name="Valente V.L."/>
            <person name="Venter E."/>
            <person name="Venter J.C."/>
            <person name="Vicario S."/>
            <person name="Vieira F.G."/>
            <person name="Vilella A.J."/>
            <person name="Villasante A."/>
            <person name="Walenz B."/>
            <person name="Wang J."/>
            <person name="Wasserman M."/>
            <person name="Watts T."/>
            <person name="Wilson D."/>
            <person name="Wilson R.K."/>
            <person name="Wing R.A."/>
            <person name="Wolfner M.F."/>
            <person name="Wong A."/>
            <person name="Wong G.K."/>
            <person name="Wu C.I."/>
            <person name="Wu G."/>
            <person name="Yamamoto D."/>
            <person name="Yang H.P."/>
            <person name="Yang S.P."/>
            <person name="Yorke J.A."/>
            <person name="Yoshida K."/>
            <person name="Zdobnov E."/>
            <person name="Zhang P."/>
            <person name="Zhang Y."/>
            <person name="Zimin A.V."/>
            <person name="Baldwin J."/>
            <person name="Abdouelleil A."/>
            <person name="Abdulkadir J."/>
            <person name="Abebe A."/>
            <person name="Abera B."/>
            <person name="Abreu J."/>
            <person name="Acer S.C."/>
            <person name="Aftuck L."/>
            <person name="Alexander A."/>
            <person name="An P."/>
            <person name="Anderson E."/>
            <person name="Anderson S."/>
            <person name="Arachi H."/>
            <person name="Azer M."/>
            <person name="Bachantsang P."/>
            <person name="Barry A."/>
            <person name="Bayul T."/>
            <person name="Berlin A."/>
            <person name="Bessette D."/>
            <person name="Bloom T."/>
            <person name="Blye J."/>
            <person name="Boguslavskiy L."/>
            <person name="Bonnet C."/>
            <person name="Boukhgalter B."/>
            <person name="Bourzgui I."/>
            <person name="Brown A."/>
            <person name="Cahill P."/>
            <person name="Channer S."/>
            <person name="Cheshatsang Y."/>
            <person name="Chuda L."/>
            <person name="Citroen M."/>
            <person name="Collymore A."/>
            <person name="Cooke P."/>
            <person name="Costello M."/>
            <person name="D'Aco K."/>
            <person name="Daza R."/>
            <person name="De Haan G."/>
            <person name="DeGray S."/>
            <person name="DeMaso C."/>
            <person name="Dhargay N."/>
            <person name="Dooley K."/>
            <person name="Dooley E."/>
            <person name="Doricent M."/>
            <person name="Dorje P."/>
            <person name="Dorjee K."/>
            <person name="Dupes A."/>
            <person name="Elong R."/>
            <person name="Falk J."/>
            <person name="Farina A."/>
            <person name="Faro S."/>
            <person name="Ferguson D."/>
            <person name="Fisher S."/>
            <person name="Foley C.D."/>
            <person name="Franke A."/>
            <person name="Friedrich D."/>
            <person name="Gadbois L."/>
            <person name="Gearin G."/>
            <person name="Gearin C.R."/>
            <person name="Giannoukos G."/>
            <person name="Goode T."/>
            <person name="Graham J."/>
            <person name="Grandbois E."/>
            <person name="Grewal S."/>
            <person name="Gyaltsen K."/>
            <person name="Hafez N."/>
            <person name="Hagos B."/>
            <person name="Hall J."/>
            <person name="Henson C."/>
            <person name="Hollinger A."/>
            <person name="Honan T."/>
            <person name="Huard M.D."/>
            <person name="Hughes L."/>
            <person name="Hurhula B."/>
            <person name="Husby M.E."/>
            <person name="Kamat A."/>
            <person name="Kanga B."/>
            <person name="Kashin S."/>
            <person name="Khazanovich D."/>
            <person name="Kisner P."/>
            <person name="Lance K."/>
            <person name="Lara M."/>
            <person name="Lee W."/>
            <person name="Lennon N."/>
            <person name="Letendre F."/>
            <person name="LeVine R."/>
            <person name="Lipovsky A."/>
            <person name="Liu X."/>
            <person name="Liu J."/>
            <person name="Liu S."/>
            <person name="Lokyitsang T."/>
            <person name="Lokyitsang Y."/>
            <person name="Lubonja R."/>
            <person name="Lui A."/>
            <person name="MacDonald P."/>
            <person name="Magnisalis V."/>
            <person name="Maru K."/>
            <person name="Matthews C."/>
            <person name="McCusker W."/>
            <person name="McDonough S."/>
            <person name="Mehta T."/>
            <person name="Meldrim J."/>
            <person name="Meneus L."/>
            <person name="Mihai O."/>
            <person name="Mihalev A."/>
            <person name="Mihova T."/>
            <person name="Mittelman R."/>
            <person name="Mlenga V."/>
            <person name="Montmayeur A."/>
            <person name="Mulrain L."/>
            <person name="Navidi A."/>
            <person name="Naylor J."/>
            <person name="Negash T."/>
            <person name="Nguyen T."/>
            <person name="Nguyen N."/>
            <person name="Nicol R."/>
            <person name="Norbu C."/>
            <person name="Norbu N."/>
            <person name="Novod N."/>
            <person name="O'Neill B."/>
            <person name="Osman S."/>
            <person name="Markiewicz E."/>
            <person name="Oyono O.L."/>
            <person name="Patti C."/>
            <person name="Phunkhang P."/>
            <person name="Pierre F."/>
            <person name="Priest M."/>
            <person name="Raghuraman S."/>
            <person name="Rege F."/>
            <person name="Reyes R."/>
            <person name="Rise C."/>
            <person name="Rogov P."/>
            <person name="Ross K."/>
            <person name="Ryan E."/>
            <person name="Settipalli S."/>
            <person name="Shea T."/>
            <person name="Sherpa N."/>
            <person name="Shi L."/>
            <person name="Shih D."/>
            <person name="Sparrow T."/>
            <person name="Spaulding J."/>
            <person name="Stalker J."/>
            <person name="Stange-Thomann N."/>
            <person name="Stavropoulos S."/>
            <person name="Stone C."/>
            <person name="Strader C."/>
            <person name="Tesfaye S."/>
            <person name="Thomson T."/>
            <person name="Thoulutsang Y."/>
            <person name="Thoulutsang D."/>
            <person name="Topham K."/>
            <person name="Topping I."/>
            <person name="Tsamla T."/>
            <person name="Vassiliev H."/>
            <person name="Vo A."/>
            <person name="Wangchuk T."/>
            <person name="Wangdi T."/>
            <person name="Weiand M."/>
            <person name="Wilkinson J."/>
            <person name="Wilson A."/>
            <person name="Yadav S."/>
            <person name="Young G."/>
            <person name="Yu Q."/>
            <person name="Zembek L."/>
            <person name="Zhong D."/>
            <person name="Zimmer A."/>
            <person name="Zwirko Z."/>
            <person name="Jaffe D.B."/>
            <person name="Alvarez P."/>
            <person name="Brockman W."/>
            <person name="Butler J."/>
            <person name="Chin C."/>
            <person name="Gnerre S."/>
            <person name="Grabherr M."/>
            <person name="Kleber M."/>
            <person name="Mauceli E."/>
            <person name="MacCallum I."/>
        </authorList>
    </citation>
    <scope>NUCLEOTIDE SEQUENCE [LARGE SCALE GENOMIC DNA]</scope>
    <source>
        <strain evidence="7">Tucson 15287-2541.00</strain>
    </source>
</reference>
<keyword evidence="7" id="KW-1185">Reference proteome</keyword>
<evidence type="ECO:0000256" key="4">
    <source>
        <dbReference type="ARBA" id="ARBA00022815"/>
    </source>
</evidence>